<accession>A0AA38SZ01</accession>
<feature type="region of interest" description="Disordered" evidence="2">
    <location>
        <begin position="668"/>
        <end position="700"/>
    </location>
</feature>
<keyword evidence="1" id="KW-0175">Coiled coil</keyword>
<evidence type="ECO:0000256" key="1">
    <source>
        <dbReference type="SAM" id="Coils"/>
    </source>
</evidence>
<gene>
    <name evidence="3" type="ORF">OSB04_025043</name>
</gene>
<evidence type="ECO:0000313" key="3">
    <source>
        <dbReference type="EMBL" id="KAJ9545336.1"/>
    </source>
</evidence>
<evidence type="ECO:0000256" key="2">
    <source>
        <dbReference type="SAM" id="MobiDB-lite"/>
    </source>
</evidence>
<sequence>MLESKICALERDLQTERNLVTKFRIDSAVYKSSYEDLMLSYNHETLESSIREANLENKLLSLTSFHDELKSCHGELEPKFQLLSEERTRLFLKSKSLKTTISREEALAVKEQEDRARRAEIEELRKADEEKQKELDEARCLIKGKFAEGERPSFGDSSRSPTPVLRLAAPPLAEEVPGYVSEAEHQMVITSLTTQIDALQREVTQYKQTVATRDLQLEIALRRVRELEETCRSQAQPSKRRHDDPDDSAADPHEGEVPSKRLRLDLPSGSGTAAELTPNDTAPPTDPPADPADRSDSDDDDIPPEAVNWVYEPIPVGTVVQFPHEKVTPAVNMIDPNTAPTDPSELHITEEARRILNQHAQSLRFWKRTDDIVTSAEYDTFLPTVQTPEEVTTLAAQQPIRLGWNHTVIFRPFLEESFSQIFQQESLHTWSQKVFFDMSHMKKRRRRTAYVYQRKLSWKEHGQIRRKLRFTKVTDVRPYKFGHQLFLEFHVRMYNPGKPDGNVRDFMFTEADLDSIDLEDLLTLIRHLEGPILKPDYFRDGLEILKRKNQRRFMRFSELSSFCDGTLLYVYNGMKRRLLENNMPMHKGSQWKSKLIEALDLIENKLKERLMLRRVETAMELRTRTIREWDEYMQLSQWEPALNSPFIASLEIHGLTVINGEVITRTTSLSDNTSSSPPTSPTPIGPIFTPAKDPRNTDSDWESIKARTPKVAMPPIDYSNLNSSYDTRKIELSEEILVIPPKDVSATKSPDLVELEKEMFELRLKAMDLDACQHQIQNLRVIVSEKDTLVHTLEQDLLKANAERIRLSSECETATSNFTDFKTKVADLQTRYILQDIHFEITKQIFHDERTMYRQSLTNQRVSIPLLRKKVMNFENFYSLDFDDDTTSPILNLNMANPKPKPVLDPNVEYGVKIFLDEGDDPSGFVPKKMKSVPSKPDESTVTLASSSEISKPEGEKCVGTDKGKSVKPHAPKGLQNKNSKSVDACVPAKPIKRLELDTSTFEVGGNSRAKPNQKQPFNSTKPNFQKPASGKGGKSISHKPSSNSHIASNAVGRKEDGGQNVKPPRKDQGRNNPYSAFPKRRGPGRAGLGHAPPSVGFDSNMSVTRNGNLNTVFATFKNDMCNMFDNLLRFGLASSLNVHNSNAKSHKRRRRRRGNSKSSSSVQSPMPREKSKKETTPSVLLASSASNPKEPIGQWVPKQD</sequence>
<comment type="caution">
    <text evidence="3">The sequence shown here is derived from an EMBL/GenBank/DDBJ whole genome shotgun (WGS) entry which is preliminary data.</text>
</comment>
<feature type="compositionally biased region" description="Polar residues" evidence="2">
    <location>
        <begin position="1039"/>
        <end position="1048"/>
    </location>
</feature>
<dbReference type="Proteomes" id="UP001172457">
    <property type="component" value="Chromosome 6"/>
</dbReference>
<proteinExistence type="predicted"/>
<feature type="compositionally biased region" description="Polar residues" evidence="2">
    <location>
        <begin position="940"/>
        <end position="950"/>
    </location>
</feature>
<feature type="coiled-coil region" evidence="1">
    <location>
        <begin position="110"/>
        <end position="141"/>
    </location>
</feature>
<feature type="compositionally biased region" description="Basic and acidic residues" evidence="2">
    <location>
        <begin position="951"/>
        <end position="965"/>
    </location>
</feature>
<feature type="compositionally biased region" description="Basic residues" evidence="2">
    <location>
        <begin position="1145"/>
        <end position="1156"/>
    </location>
</feature>
<feature type="region of interest" description="Disordered" evidence="2">
    <location>
        <begin position="929"/>
        <end position="986"/>
    </location>
</feature>
<dbReference type="EMBL" id="JARYMX010000006">
    <property type="protein sequence ID" value="KAJ9545336.1"/>
    <property type="molecule type" value="Genomic_DNA"/>
</dbReference>
<feature type="compositionally biased region" description="Polar residues" evidence="2">
    <location>
        <begin position="1177"/>
        <end position="1188"/>
    </location>
</feature>
<protein>
    <submittedName>
        <fullName evidence="3">Uncharacterized protein</fullName>
    </submittedName>
</protein>
<feature type="region of interest" description="Disordered" evidence="2">
    <location>
        <begin position="1140"/>
        <end position="1201"/>
    </location>
</feature>
<feature type="compositionally biased region" description="Polar residues" evidence="2">
    <location>
        <begin position="1010"/>
        <end position="1024"/>
    </location>
</feature>
<reference evidence="3" key="1">
    <citation type="submission" date="2023-03" db="EMBL/GenBank/DDBJ databases">
        <title>Chromosome-scale reference genome and RAD-based genetic map of yellow starthistle (Centaurea solstitialis) reveal putative structural variation and QTLs associated with invader traits.</title>
        <authorList>
            <person name="Reatini B."/>
            <person name="Cang F.A."/>
            <person name="Jiang Q."/>
            <person name="Mckibben M.T.W."/>
            <person name="Barker M.S."/>
            <person name="Rieseberg L.H."/>
            <person name="Dlugosch K.M."/>
        </authorList>
    </citation>
    <scope>NUCLEOTIDE SEQUENCE</scope>
    <source>
        <strain evidence="3">CAN-66</strain>
        <tissue evidence="3">Leaf</tissue>
    </source>
</reference>
<feature type="compositionally biased region" description="Low complexity" evidence="2">
    <location>
        <begin position="668"/>
        <end position="677"/>
    </location>
</feature>
<feature type="compositionally biased region" description="Basic and acidic residues" evidence="2">
    <location>
        <begin position="250"/>
        <end position="264"/>
    </location>
</feature>
<feature type="region of interest" description="Disordered" evidence="2">
    <location>
        <begin position="998"/>
        <end position="1102"/>
    </location>
</feature>
<name>A0AA38SZ01_9ASTR</name>
<keyword evidence="4" id="KW-1185">Reference proteome</keyword>
<feature type="region of interest" description="Disordered" evidence="2">
    <location>
        <begin position="229"/>
        <end position="305"/>
    </location>
</feature>
<organism evidence="3 4">
    <name type="scientific">Centaurea solstitialis</name>
    <name type="common">yellow star-thistle</name>
    <dbReference type="NCBI Taxonomy" id="347529"/>
    <lineage>
        <taxon>Eukaryota</taxon>
        <taxon>Viridiplantae</taxon>
        <taxon>Streptophyta</taxon>
        <taxon>Embryophyta</taxon>
        <taxon>Tracheophyta</taxon>
        <taxon>Spermatophyta</taxon>
        <taxon>Magnoliopsida</taxon>
        <taxon>eudicotyledons</taxon>
        <taxon>Gunneridae</taxon>
        <taxon>Pentapetalae</taxon>
        <taxon>asterids</taxon>
        <taxon>campanulids</taxon>
        <taxon>Asterales</taxon>
        <taxon>Asteraceae</taxon>
        <taxon>Carduoideae</taxon>
        <taxon>Cardueae</taxon>
        <taxon>Centaureinae</taxon>
        <taxon>Centaurea</taxon>
    </lineage>
</organism>
<evidence type="ECO:0000313" key="4">
    <source>
        <dbReference type="Proteomes" id="UP001172457"/>
    </source>
</evidence>
<dbReference type="AlphaFoldDB" id="A0AA38SZ01"/>